<reference evidence="1 2" key="1">
    <citation type="submission" date="2019-08" db="EMBL/GenBank/DDBJ databases">
        <title>Draft genome sequences of two oriental melons (Cucumis melo L. var makuwa).</title>
        <authorList>
            <person name="Kwon S.-Y."/>
        </authorList>
    </citation>
    <scope>NUCLEOTIDE SEQUENCE [LARGE SCALE GENOMIC DNA]</scope>
    <source>
        <strain evidence="2">cv. SW 3</strain>
        <tissue evidence="1">Leaf</tissue>
    </source>
</reference>
<dbReference type="Proteomes" id="UP000321393">
    <property type="component" value="Unassembled WGS sequence"/>
</dbReference>
<evidence type="ECO:0000313" key="1">
    <source>
        <dbReference type="EMBL" id="KAA0067432.1"/>
    </source>
</evidence>
<name>A0A5A7VGE5_CUCMM</name>
<gene>
    <name evidence="1" type="ORF">E6C27_scaffold40G00950</name>
</gene>
<sequence length="193" mass="22323">MLQKKNASTKISGNPNFNIYEDWQETDESRKQRNRCERGTKNKHIPLAGEQRSNSVINDSTSTKGRLDICRQIHRPGRSDRTSSSCFVVSDPTSIKDDRAFAIISTVLVRAIGHLRRDDRTFAVRSTVLVGAIEHLCRDRVEVSLLSSFGEMEAKLYRHHLREEAKLHHRRHLGEAEAELCHRFRLRATTYWK</sequence>
<dbReference type="EMBL" id="SSTE01000542">
    <property type="protein sequence ID" value="KAA0067432.1"/>
    <property type="molecule type" value="Genomic_DNA"/>
</dbReference>
<protein>
    <submittedName>
        <fullName evidence="1">Uncharacterized protein</fullName>
    </submittedName>
</protein>
<evidence type="ECO:0000313" key="2">
    <source>
        <dbReference type="Proteomes" id="UP000321393"/>
    </source>
</evidence>
<accession>A0A5A7VGE5</accession>
<dbReference type="AlphaFoldDB" id="A0A5A7VGE5"/>
<organism evidence="1 2">
    <name type="scientific">Cucumis melo var. makuwa</name>
    <name type="common">Oriental melon</name>
    <dbReference type="NCBI Taxonomy" id="1194695"/>
    <lineage>
        <taxon>Eukaryota</taxon>
        <taxon>Viridiplantae</taxon>
        <taxon>Streptophyta</taxon>
        <taxon>Embryophyta</taxon>
        <taxon>Tracheophyta</taxon>
        <taxon>Spermatophyta</taxon>
        <taxon>Magnoliopsida</taxon>
        <taxon>eudicotyledons</taxon>
        <taxon>Gunneridae</taxon>
        <taxon>Pentapetalae</taxon>
        <taxon>rosids</taxon>
        <taxon>fabids</taxon>
        <taxon>Cucurbitales</taxon>
        <taxon>Cucurbitaceae</taxon>
        <taxon>Benincaseae</taxon>
        <taxon>Cucumis</taxon>
    </lineage>
</organism>
<comment type="caution">
    <text evidence="1">The sequence shown here is derived from an EMBL/GenBank/DDBJ whole genome shotgun (WGS) entry which is preliminary data.</text>
</comment>
<proteinExistence type="predicted"/>